<protein>
    <submittedName>
        <fullName evidence="2">Uncharacterized protein</fullName>
    </submittedName>
</protein>
<organism evidence="2 3">
    <name type="scientific">Leptolyngbya foveolarum</name>
    <dbReference type="NCBI Taxonomy" id="47253"/>
    <lineage>
        <taxon>Bacteria</taxon>
        <taxon>Bacillati</taxon>
        <taxon>Cyanobacteriota</taxon>
        <taxon>Cyanophyceae</taxon>
        <taxon>Leptolyngbyales</taxon>
        <taxon>Leptolyngbyaceae</taxon>
        <taxon>Leptolyngbya group</taxon>
        <taxon>Leptolyngbya</taxon>
    </lineage>
</organism>
<name>A0A2W4W2Z5_9CYAN</name>
<feature type="compositionally biased region" description="Basic and acidic residues" evidence="1">
    <location>
        <begin position="1"/>
        <end position="10"/>
    </location>
</feature>
<dbReference type="AlphaFoldDB" id="A0A2W4W2Z5"/>
<feature type="compositionally biased region" description="Basic and acidic residues" evidence="1">
    <location>
        <begin position="19"/>
        <end position="29"/>
    </location>
</feature>
<evidence type="ECO:0000256" key="1">
    <source>
        <dbReference type="SAM" id="MobiDB-lite"/>
    </source>
</evidence>
<comment type="caution">
    <text evidence="2">The sequence shown here is derived from an EMBL/GenBank/DDBJ whole genome shotgun (WGS) entry which is preliminary data.</text>
</comment>
<accession>A0A2W4W2Z5</accession>
<gene>
    <name evidence="2" type="ORF">DCF25_16005</name>
</gene>
<reference evidence="2 3" key="2">
    <citation type="submission" date="2018-06" db="EMBL/GenBank/DDBJ databases">
        <title>Metagenomic assembly of (sub)arctic Cyanobacteria and their associated microbiome from non-axenic cultures.</title>
        <authorList>
            <person name="Baurain D."/>
        </authorList>
    </citation>
    <scope>NUCLEOTIDE SEQUENCE [LARGE SCALE GENOMIC DNA]</scope>
    <source>
        <strain evidence="2">ULC129bin1</strain>
    </source>
</reference>
<proteinExistence type="predicted"/>
<evidence type="ECO:0000313" key="3">
    <source>
        <dbReference type="Proteomes" id="UP000249354"/>
    </source>
</evidence>
<reference evidence="3" key="1">
    <citation type="submission" date="2018-04" db="EMBL/GenBank/DDBJ databases">
        <authorList>
            <person name="Cornet L."/>
        </authorList>
    </citation>
    <scope>NUCLEOTIDE SEQUENCE [LARGE SCALE GENOMIC DNA]</scope>
</reference>
<sequence length="570" mass="63719">MLPDFRELCKQPHNSNDLRSSEHRSDKASSDPQSSDKFSDERDRAAHQGHSTSCIGFEGDLNHAFFQLWLDQPSWSPIYKTDDGWLTVKSKSGKQVPLTLQAIESAYRLIKTIGKRFGRLTNYLMVDVDIGSRYHPENGSLRPILAALEKLGLTRYILIRSSNSGGLHIYFPLAEPASSWAIACAAQAALTNAGVDVTGGQCELFPNKKAYDAEHNGHRLPLQSRSFILDKDFAPIGNSKTAFAQMWQSAANHQAEKLRTEVDVKPAQLGAPAIAHLPPIAWTGLGQSNSVMRQLVNYGDQYAGKKTVEDLAEWILEVAPKLPGFEQFASKESKNDLRRRGWAYRWAKSHFRKKWQYIAKISPDHNQTVAEQAKQRIVVAIGKLGEGLRLERKKLWLMVCEICRRLFGIAPNYNTFRKHWELVCQLIKATGDLTPSIKPIERTGSFSSELPIPQKSEAVLELGKEAHKLATGRCDPALQDKDLSRLHPLLERAIAPPPEPAKSVTFEQIELKKGQQVIVRLPGCLTNGIKTKVRSRAKDALGRLVYRLNCRAGGEYVILPIECLTVVHAT</sequence>
<evidence type="ECO:0000313" key="2">
    <source>
        <dbReference type="EMBL" id="PZO13478.1"/>
    </source>
</evidence>
<dbReference type="Proteomes" id="UP000249354">
    <property type="component" value="Unassembled WGS sequence"/>
</dbReference>
<dbReference type="EMBL" id="QBMC01000124">
    <property type="protein sequence ID" value="PZO13478.1"/>
    <property type="molecule type" value="Genomic_DNA"/>
</dbReference>
<feature type="region of interest" description="Disordered" evidence="1">
    <location>
        <begin position="1"/>
        <end position="45"/>
    </location>
</feature>